<keyword evidence="2" id="KW-1185">Reference proteome</keyword>
<dbReference type="Proteomes" id="UP000720189">
    <property type="component" value="Unassembled WGS sequence"/>
</dbReference>
<evidence type="ECO:0000313" key="2">
    <source>
        <dbReference type="Proteomes" id="UP000720189"/>
    </source>
</evidence>
<comment type="caution">
    <text evidence="1">The sequence shown here is derived from an EMBL/GenBank/DDBJ whole genome shotgun (WGS) entry which is preliminary data.</text>
</comment>
<dbReference type="AlphaFoldDB" id="A0A9P9KIH4"/>
<reference evidence="1" key="1">
    <citation type="journal article" date="2021" name="Nat. Commun.">
        <title>Genetic determinants of endophytism in the Arabidopsis root mycobiome.</title>
        <authorList>
            <person name="Mesny F."/>
            <person name="Miyauchi S."/>
            <person name="Thiergart T."/>
            <person name="Pickel B."/>
            <person name="Atanasova L."/>
            <person name="Karlsson M."/>
            <person name="Huettel B."/>
            <person name="Barry K.W."/>
            <person name="Haridas S."/>
            <person name="Chen C."/>
            <person name="Bauer D."/>
            <person name="Andreopoulos W."/>
            <person name="Pangilinan J."/>
            <person name="LaButti K."/>
            <person name="Riley R."/>
            <person name="Lipzen A."/>
            <person name="Clum A."/>
            <person name="Drula E."/>
            <person name="Henrissat B."/>
            <person name="Kohler A."/>
            <person name="Grigoriev I.V."/>
            <person name="Martin F.M."/>
            <person name="Hacquard S."/>
        </authorList>
    </citation>
    <scope>NUCLEOTIDE SEQUENCE</scope>
    <source>
        <strain evidence="1">MPI-CAGE-AT-0023</strain>
    </source>
</reference>
<dbReference type="GeneID" id="70222567"/>
<dbReference type="RefSeq" id="XP_046050031.1">
    <property type="nucleotide sequence ID" value="XM_046192613.1"/>
</dbReference>
<accession>A0A9P9KIH4</accession>
<protein>
    <submittedName>
        <fullName evidence="1">Uncharacterized protein</fullName>
    </submittedName>
</protein>
<dbReference type="EMBL" id="JAGMUX010000007">
    <property type="protein sequence ID" value="KAH7253784.1"/>
    <property type="molecule type" value="Genomic_DNA"/>
</dbReference>
<sequence>MHQASELVKDKREYRKEIDKVTESFPGFIKPGTKGVPARPYHVATGIFLECMRATRTHAKSPRVKQKKTTLKSGFLSFRQGQWSVQFWKPLGSWIPPEPDPCFQQGLVPSFNCKLRNEMV</sequence>
<organism evidence="1 2">
    <name type="scientific">Fusarium redolens</name>
    <dbReference type="NCBI Taxonomy" id="48865"/>
    <lineage>
        <taxon>Eukaryota</taxon>
        <taxon>Fungi</taxon>
        <taxon>Dikarya</taxon>
        <taxon>Ascomycota</taxon>
        <taxon>Pezizomycotina</taxon>
        <taxon>Sordariomycetes</taxon>
        <taxon>Hypocreomycetidae</taxon>
        <taxon>Hypocreales</taxon>
        <taxon>Nectriaceae</taxon>
        <taxon>Fusarium</taxon>
        <taxon>Fusarium redolens species complex</taxon>
    </lineage>
</organism>
<gene>
    <name evidence="1" type="ORF">BKA55DRAFT_566258</name>
</gene>
<evidence type="ECO:0000313" key="1">
    <source>
        <dbReference type="EMBL" id="KAH7253784.1"/>
    </source>
</evidence>
<name>A0A9P9KIH4_FUSRE</name>
<proteinExistence type="predicted"/>